<keyword evidence="2" id="KW-1185">Reference proteome</keyword>
<sequence>MTPVDSTSPTSPPSLSPYHLSPNDGNSAPPCPRSRSCSLASIGHVSLSGVVVTSHGASRPRRFSVRVIEASLCVFLSLCVSLAGLFLGLLYEPLLLVVFACGLLALVAYLCYALVLYKRSWRRRSSGSMPPFWAGQRKISVVSVDKMPTINEATIEDDVSLSRSTEETWSGKTYVVQQNLSS</sequence>
<dbReference type="Proteomes" id="UP000805193">
    <property type="component" value="Unassembled WGS sequence"/>
</dbReference>
<organism evidence="1 2">
    <name type="scientific">Ixodes persulcatus</name>
    <name type="common">Taiga tick</name>
    <dbReference type="NCBI Taxonomy" id="34615"/>
    <lineage>
        <taxon>Eukaryota</taxon>
        <taxon>Metazoa</taxon>
        <taxon>Ecdysozoa</taxon>
        <taxon>Arthropoda</taxon>
        <taxon>Chelicerata</taxon>
        <taxon>Arachnida</taxon>
        <taxon>Acari</taxon>
        <taxon>Parasitiformes</taxon>
        <taxon>Ixodida</taxon>
        <taxon>Ixodoidea</taxon>
        <taxon>Ixodidae</taxon>
        <taxon>Ixodinae</taxon>
        <taxon>Ixodes</taxon>
    </lineage>
</organism>
<evidence type="ECO:0000313" key="2">
    <source>
        <dbReference type="Proteomes" id="UP000805193"/>
    </source>
</evidence>
<reference evidence="1 2" key="1">
    <citation type="journal article" date="2020" name="Cell">
        <title>Large-Scale Comparative Analyses of Tick Genomes Elucidate Their Genetic Diversity and Vector Capacities.</title>
        <authorList>
            <consortium name="Tick Genome and Microbiome Consortium (TIGMIC)"/>
            <person name="Jia N."/>
            <person name="Wang J."/>
            <person name="Shi W."/>
            <person name="Du L."/>
            <person name="Sun Y."/>
            <person name="Zhan W."/>
            <person name="Jiang J.F."/>
            <person name="Wang Q."/>
            <person name="Zhang B."/>
            <person name="Ji P."/>
            <person name="Bell-Sakyi L."/>
            <person name="Cui X.M."/>
            <person name="Yuan T.T."/>
            <person name="Jiang B.G."/>
            <person name="Yang W.F."/>
            <person name="Lam T.T."/>
            <person name="Chang Q.C."/>
            <person name="Ding S.J."/>
            <person name="Wang X.J."/>
            <person name="Zhu J.G."/>
            <person name="Ruan X.D."/>
            <person name="Zhao L."/>
            <person name="Wei J.T."/>
            <person name="Ye R.Z."/>
            <person name="Que T.C."/>
            <person name="Du C.H."/>
            <person name="Zhou Y.H."/>
            <person name="Cheng J.X."/>
            <person name="Dai P.F."/>
            <person name="Guo W.B."/>
            <person name="Han X.H."/>
            <person name="Huang E.J."/>
            <person name="Li L.F."/>
            <person name="Wei W."/>
            <person name="Gao Y.C."/>
            <person name="Liu J.Z."/>
            <person name="Shao H.Z."/>
            <person name="Wang X."/>
            <person name="Wang C.C."/>
            <person name="Yang T.C."/>
            <person name="Huo Q.B."/>
            <person name="Li W."/>
            <person name="Chen H.Y."/>
            <person name="Chen S.E."/>
            <person name="Zhou L.G."/>
            <person name="Ni X.B."/>
            <person name="Tian J.H."/>
            <person name="Sheng Y."/>
            <person name="Liu T."/>
            <person name="Pan Y.S."/>
            <person name="Xia L.Y."/>
            <person name="Li J."/>
            <person name="Zhao F."/>
            <person name="Cao W.C."/>
        </authorList>
    </citation>
    <scope>NUCLEOTIDE SEQUENCE [LARGE SCALE GENOMIC DNA]</scope>
    <source>
        <strain evidence="1">Iper-2018</strain>
    </source>
</reference>
<evidence type="ECO:0000313" key="1">
    <source>
        <dbReference type="EMBL" id="KAG0426262.1"/>
    </source>
</evidence>
<comment type="caution">
    <text evidence="1">The sequence shown here is derived from an EMBL/GenBank/DDBJ whole genome shotgun (WGS) entry which is preliminary data.</text>
</comment>
<proteinExistence type="predicted"/>
<gene>
    <name evidence="1" type="ORF">HPB47_026618</name>
</gene>
<dbReference type="EMBL" id="JABSTQ010009739">
    <property type="protein sequence ID" value="KAG0426262.1"/>
    <property type="molecule type" value="Genomic_DNA"/>
</dbReference>
<name>A0AC60PY74_IXOPE</name>
<protein>
    <submittedName>
        <fullName evidence="1">Uncharacterized protein</fullName>
    </submittedName>
</protein>
<accession>A0AC60PY74</accession>